<feature type="transmembrane region" description="Helical" evidence="1">
    <location>
        <begin position="220"/>
        <end position="241"/>
    </location>
</feature>
<sequence>MRHNFLTRSSASSSSACRMCRRRRPVLAQMLLDRLHQHLLLHAEVFHNLLLHKRPEPVRHDTFVHVIPLHLPPPEALAVRRNLLRQRPHRPRHLLVRHARGAAGTANGARARVVVLERDQRSQSARRVLLLFVVEQALDLGNGAAARRGRTPRRLRLLRGSAQGQLEWLRRRSGRSSSSSSSSSSRIGFRLARSRRFFGLLVEERVRHAERALPLGRRAALLFLFLAPVRLVLGLLVGAVARALAGPCGVVPVVRVRLATRLALVVPLLILREAGLRAPPLRLGAVLFAVALAIQRCLPRALAARPLALRLAVQPVRARLFLVEVASMQLFVAGVRVVIAVGDAAVFDAAVDKVATTGAILGAGPGGRAAGAKGYAVGAFLRRGPGCSVASPFLLFKLFLAT</sequence>
<evidence type="ECO:0000313" key="2">
    <source>
        <dbReference type="EMBL" id="PMB73260.1"/>
    </source>
</evidence>
<accession>A0A2N6P184</accession>
<keyword evidence="1" id="KW-0812">Transmembrane</keyword>
<evidence type="ECO:0000256" key="1">
    <source>
        <dbReference type="SAM" id="Phobius"/>
    </source>
</evidence>
<comment type="caution">
    <text evidence="2">The sequence shown here is derived from an EMBL/GenBank/DDBJ whole genome shotgun (WGS) entry which is preliminary data.</text>
</comment>
<keyword evidence="1" id="KW-1133">Transmembrane helix</keyword>
<dbReference type="AlphaFoldDB" id="A0A2N6P184"/>
<protein>
    <submittedName>
        <fullName evidence="2">Uncharacterized protein</fullName>
    </submittedName>
</protein>
<evidence type="ECO:0000313" key="3">
    <source>
        <dbReference type="Proteomes" id="UP000235728"/>
    </source>
</evidence>
<dbReference type="EMBL" id="MRVG01000001">
    <property type="protein sequence ID" value="PMB73260.1"/>
    <property type="molecule type" value="Genomic_DNA"/>
</dbReference>
<proteinExistence type="predicted"/>
<dbReference type="Proteomes" id="UP000235728">
    <property type="component" value="Unassembled WGS sequence"/>
</dbReference>
<organism evidence="2 3">
    <name type="scientific">Beauveria bassiana</name>
    <name type="common">White muscardine disease fungus</name>
    <name type="synonym">Tritirachium shiotae</name>
    <dbReference type="NCBI Taxonomy" id="176275"/>
    <lineage>
        <taxon>Eukaryota</taxon>
        <taxon>Fungi</taxon>
        <taxon>Dikarya</taxon>
        <taxon>Ascomycota</taxon>
        <taxon>Pezizomycotina</taxon>
        <taxon>Sordariomycetes</taxon>
        <taxon>Hypocreomycetidae</taxon>
        <taxon>Hypocreales</taxon>
        <taxon>Cordycipitaceae</taxon>
        <taxon>Beauveria</taxon>
    </lineage>
</organism>
<keyword evidence="1" id="KW-0472">Membrane</keyword>
<reference evidence="2 3" key="1">
    <citation type="journal article" date="2016" name="Appl. Microbiol. Biotechnol.">
        <title>Characterization of T-DNA insertion mutants with decreased virulence in the entomopathogenic fungus Beauveria bassiana JEF-007.</title>
        <authorList>
            <person name="Kim S."/>
            <person name="Lee S.J."/>
            <person name="Nai Y.S."/>
            <person name="Yu J.S."/>
            <person name="Lee M.R."/>
            <person name="Yang Y.T."/>
            <person name="Kim J.S."/>
        </authorList>
    </citation>
    <scope>NUCLEOTIDE SEQUENCE [LARGE SCALE GENOMIC DNA]</scope>
    <source>
        <strain evidence="2 3">JEF-007</strain>
    </source>
</reference>
<gene>
    <name evidence="2" type="ORF">BM221_000681</name>
</gene>
<name>A0A2N6P184_BEABA</name>